<dbReference type="Gene3D" id="2.130.10.10">
    <property type="entry name" value="YVTN repeat-like/Quinoprotein amine dehydrogenase"/>
    <property type="match status" value="2"/>
</dbReference>
<evidence type="ECO:0000256" key="2">
    <source>
        <dbReference type="ARBA" id="ARBA00022737"/>
    </source>
</evidence>
<dbReference type="PANTHER" id="PTHR19847:SF7">
    <property type="entry name" value="DDB1- AND CUL4-ASSOCIATED FACTOR 11"/>
    <property type="match status" value="1"/>
</dbReference>
<feature type="repeat" description="WD" evidence="3">
    <location>
        <begin position="382"/>
        <end position="416"/>
    </location>
</feature>
<gene>
    <name evidence="7" type="ORF">H634G_08919</name>
</gene>
<evidence type="ECO:0000256" key="1">
    <source>
        <dbReference type="ARBA" id="ARBA00022574"/>
    </source>
</evidence>
<proteinExistence type="predicted"/>
<dbReference type="GO" id="GO:0080008">
    <property type="term" value="C:Cul4-RING E3 ubiquitin ligase complex"/>
    <property type="evidence" value="ECO:0007669"/>
    <property type="project" value="TreeGrafter"/>
</dbReference>
<keyword evidence="8" id="KW-1185">Reference proteome</keyword>
<evidence type="ECO:0000313" key="8">
    <source>
        <dbReference type="Proteomes" id="UP000054544"/>
    </source>
</evidence>
<feature type="compositionally biased region" description="Acidic residues" evidence="4">
    <location>
        <begin position="79"/>
        <end position="101"/>
    </location>
</feature>
<evidence type="ECO:0000256" key="3">
    <source>
        <dbReference type="PROSITE-ProRule" id="PRU00221"/>
    </source>
</evidence>
<dbReference type="InterPro" id="IPR001680">
    <property type="entry name" value="WD40_rpt"/>
</dbReference>
<dbReference type="Pfam" id="PF00144">
    <property type="entry name" value="Beta-lactamase"/>
    <property type="match status" value="1"/>
</dbReference>
<accession>A0A0D9NSH1</accession>
<dbReference type="InterPro" id="IPR015943">
    <property type="entry name" value="WD40/YVTN_repeat-like_dom_sf"/>
</dbReference>
<dbReference type="Pfam" id="PF00400">
    <property type="entry name" value="WD40"/>
    <property type="match status" value="4"/>
</dbReference>
<sequence>MDLNDPDRNSDSSDPSQQPDPDEGSAGDTASWYYDLDDTADDDDPDYRDEPDEDDDEDDDFQDALTHEVEFEFIIGGGGDDDGEEDEGGHDEDEGDDDDDANDAVRHIMSLFREGGGSGLLTRTQLMALLRNRDLTNVLFSENAEDEGILSHWGIRRRRQPKDPNRFPKVPSEEGLQLMRAGAFGTNDYELRMRKHIARRMLERELGVGDDEERRRNGDLITQAMIPGTRTEQIIHYDDPVYSGQFSDDGNFFYSCCQDFKVRMYDTSNPYNWKHYKTVSYPWGQWTLTDASLSPDNRWLAYTSIQSMVSIAPTDPNDTGDPYTLELDDGRGRPTQWGWRNRGGFGIWSIRFSGDGRELVAGTSSNSLVVYDIESRQVLHHVDGHDDHVNAVCFADKSSPHVLYSGSDDATIKVWDRRSMGDGREAGAFVGHIEGLTYIDSKGDGRYILSNGKDQSMKLWDLRMVMSTNRFRETEPAQYSNTSGFDYRRELYDDEDWDVHPHDNSVVTFRGHKVLRTLIRCHFSPPSATNSRYVYSGSADGKAYIWNMDATLAGKIDVKKATMGTRRVDRHTRLYFEEPTGWGTCVRDASWHPSAPVMVASAWNGYSMARVLAHVGGHCPPAGPVLPPPELSARLNLSKLDSQLESIVRNASRSFNATENSFSILLTSRNATVYQYHHTAAVRDPSGVNKVDGDTVYRLCSVTKLFNVLTVLLNAGDLLDTCITKYVPELAGDQVYEGITLRMLSSQVSGLPRSGDAFDLASTDAKSWEDAGFPVPAKGDMPPCDVVGGEVCNRAQFFENLKSNSLIWLPGAKTAYSNQAYTLLGMAMQNITGKTFAQLLRDSITTPLGMPLTGLNTPDNSRGIIPNGAGKVLWDQDMGNYNATAGLFSTPNELGKFVRGIMNHELLSAANTREWMRPAGFAGSYSMSVGAPWEIFRVAHLTPDQRPIDIYTKSGSMPGWGAYVFFVPDYNVGGAIAVSGDDGDAASLALLDMVAATFVPAVDTLARQQAKAAYTGQYGASSNGNKRMNETAHLELVIDQGPGLKVKSWFNNGKSIIKAIADHRGVKPEGMDLRLYPIGEENRWQLSVETLKRQVDVARKPSDACSNWSQTDSMRWATLPVDEFDFEVTNGRVVGVRNLGLRANLSKIR</sequence>
<dbReference type="InterPro" id="IPR001466">
    <property type="entry name" value="Beta-lactam-related"/>
</dbReference>
<dbReference type="PRINTS" id="PR00320">
    <property type="entry name" value="GPROTEINBRPT"/>
</dbReference>
<dbReference type="AlphaFoldDB" id="A0A0D9NSH1"/>
<dbReference type="Proteomes" id="UP000054544">
    <property type="component" value="Unassembled WGS sequence"/>
</dbReference>
<dbReference type="InterPro" id="IPR036322">
    <property type="entry name" value="WD40_repeat_dom_sf"/>
</dbReference>
<name>A0A0D9NSH1_METAN</name>
<evidence type="ECO:0000256" key="4">
    <source>
        <dbReference type="SAM" id="MobiDB-lite"/>
    </source>
</evidence>
<feature type="region of interest" description="Disordered" evidence="4">
    <location>
        <begin position="1"/>
        <end position="101"/>
    </location>
</feature>
<evidence type="ECO:0000313" key="7">
    <source>
        <dbReference type="EMBL" id="KJK75555.1"/>
    </source>
</evidence>
<dbReference type="InterPro" id="IPR020472">
    <property type="entry name" value="WD40_PAC1"/>
</dbReference>
<dbReference type="GO" id="GO:0043161">
    <property type="term" value="P:proteasome-mediated ubiquitin-dependent protein catabolic process"/>
    <property type="evidence" value="ECO:0007669"/>
    <property type="project" value="TreeGrafter"/>
</dbReference>
<dbReference type="PROSITE" id="PS50082">
    <property type="entry name" value="WD_REPEATS_2"/>
    <property type="match status" value="2"/>
</dbReference>
<dbReference type="OrthoDB" id="63070at2759"/>
<dbReference type="SMART" id="SM00320">
    <property type="entry name" value="WD40"/>
    <property type="match status" value="5"/>
</dbReference>
<dbReference type="InterPro" id="IPR051859">
    <property type="entry name" value="DCAF"/>
</dbReference>
<dbReference type="SUPFAM" id="SSF50978">
    <property type="entry name" value="WD40 repeat-like"/>
    <property type="match status" value="1"/>
</dbReference>
<dbReference type="SUPFAM" id="SSF56601">
    <property type="entry name" value="beta-lactamase/transpeptidase-like"/>
    <property type="match status" value="1"/>
</dbReference>
<evidence type="ECO:0000259" key="6">
    <source>
        <dbReference type="Pfam" id="PF26335"/>
    </source>
</evidence>
<dbReference type="STRING" id="1291518.A0A0D9NSH1"/>
<feature type="repeat" description="WD" evidence="3">
    <location>
        <begin position="429"/>
        <end position="463"/>
    </location>
</feature>
<dbReference type="Gene3D" id="3.40.710.10">
    <property type="entry name" value="DD-peptidase/beta-lactamase superfamily"/>
    <property type="match status" value="1"/>
</dbReference>
<organism evidence="7 8">
    <name type="scientific">Metarhizium anisopliae BRIP 53293</name>
    <dbReference type="NCBI Taxonomy" id="1291518"/>
    <lineage>
        <taxon>Eukaryota</taxon>
        <taxon>Fungi</taxon>
        <taxon>Dikarya</taxon>
        <taxon>Ascomycota</taxon>
        <taxon>Pezizomycotina</taxon>
        <taxon>Sordariomycetes</taxon>
        <taxon>Hypocreomycetidae</taxon>
        <taxon>Hypocreales</taxon>
        <taxon>Clavicipitaceae</taxon>
        <taxon>Metarhizium</taxon>
    </lineage>
</organism>
<reference evidence="8" key="1">
    <citation type="journal article" date="2014" name="BMC Genomics">
        <title>The genome sequence of the biocontrol fungus Metarhizium anisopliae and comparative genomics of Metarhizium species.</title>
        <authorList>
            <person name="Pattemore J.A."/>
            <person name="Hane J.K."/>
            <person name="Williams A.H."/>
            <person name="Wilson B.A."/>
            <person name="Stodart B.J."/>
            <person name="Ash G.J."/>
        </authorList>
    </citation>
    <scope>NUCLEOTIDE SEQUENCE [LARGE SCALE GENOMIC DNA]</scope>
    <source>
        <strain evidence="8">BRIP 53293</strain>
    </source>
</reference>
<evidence type="ECO:0000259" key="5">
    <source>
        <dbReference type="Pfam" id="PF00144"/>
    </source>
</evidence>
<dbReference type="InterPro" id="IPR058664">
    <property type="entry name" value="ARB_00930-like_C"/>
</dbReference>
<feature type="domain" description="Beta-lactamase-related" evidence="5">
    <location>
        <begin position="669"/>
        <end position="991"/>
    </location>
</feature>
<keyword evidence="2" id="KW-0677">Repeat</keyword>
<protein>
    <submittedName>
        <fullName evidence="7">Uncharacterized protein</fullName>
    </submittedName>
</protein>
<dbReference type="PANTHER" id="PTHR19847">
    <property type="entry name" value="DDB1- AND CUL4-ASSOCIATED FACTOR 11"/>
    <property type="match status" value="1"/>
</dbReference>
<dbReference type="Pfam" id="PF26335">
    <property type="entry name" value="ARB_00930_C"/>
    <property type="match status" value="1"/>
</dbReference>
<feature type="compositionally biased region" description="Acidic residues" evidence="4">
    <location>
        <begin position="35"/>
        <end position="62"/>
    </location>
</feature>
<dbReference type="FunFam" id="2.130.10.10:FF:000557">
    <property type="entry name" value="WD repeat protein"/>
    <property type="match status" value="1"/>
</dbReference>
<dbReference type="PROSITE" id="PS50294">
    <property type="entry name" value="WD_REPEATS_REGION"/>
    <property type="match status" value="2"/>
</dbReference>
<dbReference type="InterPro" id="IPR012338">
    <property type="entry name" value="Beta-lactam/transpept-like"/>
</dbReference>
<keyword evidence="1 3" id="KW-0853">WD repeat</keyword>
<dbReference type="EMBL" id="KE384749">
    <property type="protein sequence ID" value="KJK75555.1"/>
    <property type="molecule type" value="Genomic_DNA"/>
</dbReference>
<feature type="compositionally biased region" description="Basic and acidic residues" evidence="4">
    <location>
        <begin position="1"/>
        <end position="11"/>
    </location>
</feature>
<feature type="domain" description="Beta-lactamase-like ARB-00930-like C-terminal" evidence="6">
    <location>
        <begin position="1006"/>
        <end position="1147"/>
    </location>
</feature>